<comment type="caution">
    <text evidence="1">The sequence shown here is derived from an EMBL/GenBank/DDBJ whole genome shotgun (WGS) entry which is preliminary data.</text>
</comment>
<reference evidence="1 2" key="1">
    <citation type="submission" date="2016-01" db="EMBL/GenBank/DDBJ databases">
        <title>Draft sequences of Acinetobacter baumannii isolates from wounded military personnel.</title>
        <authorList>
            <person name="Arivett B.A."/>
            <person name="Fiester S.E."/>
            <person name="Ream D.C."/>
            <person name="Actis L.A."/>
        </authorList>
    </citation>
    <scope>NUCLEOTIDE SEQUENCE [LARGE SCALE GENOMIC DNA]</scope>
    <source>
        <strain evidence="1 2">AB2828</strain>
    </source>
</reference>
<dbReference type="Proteomes" id="UP000076296">
    <property type="component" value="Unassembled WGS sequence"/>
</dbReference>
<accession>A0A0M3FS56</accession>
<name>A0A0M3FS56_ACIBA</name>
<gene>
    <name evidence="1" type="ORF">LV35_03648</name>
</gene>
<organism evidence="1 2">
    <name type="scientific">Acinetobacter baumannii</name>
    <dbReference type="NCBI Taxonomy" id="470"/>
    <lineage>
        <taxon>Bacteria</taxon>
        <taxon>Pseudomonadati</taxon>
        <taxon>Pseudomonadota</taxon>
        <taxon>Gammaproteobacteria</taxon>
        <taxon>Moraxellales</taxon>
        <taxon>Moraxellaceae</taxon>
        <taxon>Acinetobacter</taxon>
        <taxon>Acinetobacter calcoaceticus/baumannii complex</taxon>
    </lineage>
</organism>
<protein>
    <submittedName>
        <fullName evidence="1">Uncharacterized protein</fullName>
    </submittedName>
</protein>
<evidence type="ECO:0000313" key="1">
    <source>
        <dbReference type="EMBL" id="KZA11556.1"/>
    </source>
</evidence>
<dbReference type="AlphaFoldDB" id="A0A0M3FS56"/>
<sequence>MINWFNKYLKSVYTRKIGADQTEYTFLSGADFYALRCAYLHEGSDEITGQNAQETLEKFKFIQPSSNNFSMHRNVMNKTLQLQVSEFGKEILAALRQWTEDNKNDQVKQEQISKLLNIQILDLSKGFSF</sequence>
<dbReference type="EMBL" id="LRDT01000049">
    <property type="protein sequence ID" value="KZA11556.1"/>
    <property type="molecule type" value="Genomic_DNA"/>
</dbReference>
<proteinExistence type="predicted"/>
<dbReference type="RefSeq" id="WP_000611504.1">
    <property type="nucleotide sequence ID" value="NZ_CAUZGP010000017.1"/>
</dbReference>
<evidence type="ECO:0000313" key="2">
    <source>
        <dbReference type="Proteomes" id="UP000076296"/>
    </source>
</evidence>